<feature type="compositionally biased region" description="Polar residues" evidence="2">
    <location>
        <begin position="226"/>
        <end position="239"/>
    </location>
</feature>
<keyword evidence="1" id="KW-0175">Coiled coil</keyword>
<feature type="coiled-coil region" evidence="1">
    <location>
        <begin position="53"/>
        <end position="94"/>
    </location>
</feature>
<evidence type="ECO:0000256" key="1">
    <source>
        <dbReference type="SAM" id="Coils"/>
    </source>
</evidence>
<accession>A0AAW0GQC9</accession>
<dbReference type="Pfam" id="PF10146">
    <property type="entry name" value="zf-C4H2"/>
    <property type="match status" value="1"/>
</dbReference>
<keyword evidence="4" id="KW-1185">Reference proteome</keyword>
<protein>
    <submittedName>
        <fullName evidence="3">Uncharacterized protein</fullName>
    </submittedName>
</protein>
<comment type="caution">
    <text evidence="3">The sequence shown here is derived from an EMBL/GenBank/DDBJ whole genome shotgun (WGS) entry which is preliminary data.</text>
</comment>
<dbReference type="Proteomes" id="UP001385951">
    <property type="component" value="Unassembled WGS sequence"/>
</dbReference>
<sequence length="239" mass="25952">MASTAGPSASSAPPPTSTPILAQGDWTKNLVHLAKTAELKKHALTLQLHTAHILSAHASLDQKNKAIQDLKEQKNRLESERSRLLNCLREVNEDRDKADMLEATLNKECSDLQTKIHTITNGEYATAKSDVDRLRQELGQPALPSIQATLEEKSAQYLKELRLQAEQLATSTATTKRTAEEVPTDGQPTGKRPRGRPKGSKTKPKTPAPNATPNSNANTSKPPTTPDQSTTISDRTAPS</sequence>
<dbReference type="EMBL" id="JASBNA010000003">
    <property type="protein sequence ID" value="KAK7694112.1"/>
    <property type="molecule type" value="Genomic_DNA"/>
</dbReference>
<gene>
    <name evidence="3" type="ORF">QCA50_003688</name>
</gene>
<dbReference type="InterPro" id="IPR018482">
    <property type="entry name" value="Znf-C4H2"/>
</dbReference>
<feature type="region of interest" description="Disordered" evidence="2">
    <location>
        <begin position="170"/>
        <end position="239"/>
    </location>
</feature>
<dbReference type="PANTHER" id="PTHR31058">
    <property type="entry name" value="ZINC FINGER C4H2 DOMAIN-CONTAINING PROTEIN"/>
    <property type="match status" value="1"/>
</dbReference>
<dbReference type="AlphaFoldDB" id="A0AAW0GQC9"/>
<evidence type="ECO:0000256" key="2">
    <source>
        <dbReference type="SAM" id="MobiDB-lite"/>
    </source>
</evidence>
<name>A0AAW0GQC9_9APHY</name>
<evidence type="ECO:0000313" key="4">
    <source>
        <dbReference type="Proteomes" id="UP001385951"/>
    </source>
</evidence>
<dbReference type="PANTHER" id="PTHR31058:SF2">
    <property type="entry name" value="ZINC FINGER C4H2 DOMAIN-CONTAINING PROTEIN"/>
    <property type="match status" value="1"/>
</dbReference>
<dbReference type="GO" id="GO:0005634">
    <property type="term" value="C:nucleus"/>
    <property type="evidence" value="ECO:0007669"/>
    <property type="project" value="TreeGrafter"/>
</dbReference>
<feature type="compositionally biased region" description="Basic residues" evidence="2">
    <location>
        <begin position="191"/>
        <end position="204"/>
    </location>
</feature>
<reference evidence="3 4" key="1">
    <citation type="submission" date="2022-09" db="EMBL/GenBank/DDBJ databases">
        <authorList>
            <person name="Palmer J.M."/>
        </authorList>
    </citation>
    <scope>NUCLEOTIDE SEQUENCE [LARGE SCALE GENOMIC DNA]</scope>
    <source>
        <strain evidence="3 4">DSM 7382</strain>
    </source>
</reference>
<feature type="compositionally biased region" description="Low complexity" evidence="2">
    <location>
        <begin position="208"/>
        <end position="221"/>
    </location>
</feature>
<evidence type="ECO:0000313" key="3">
    <source>
        <dbReference type="EMBL" id="KAK7694112.1"/>
    </source>
</evidence>
<organism evidence="3 4">
    <name type="scientific">Cerrena zonata</name>
    <dbReference type="NCBI Taxonomy" id="2478898"/>
    <lineage>
        <taxon>Eukaryota</taxon>
        <taxon>Fungi</taxon>
        <taxon>Dikarya</taxon>
        <taxon>Basidiomycota</taxon>
        <taxon>Agaricomycotina</taxon>
        <taxon>Agaricomycetes</taxon>
        <taxon>Polyporales</taxon>
        <taxon>Cerrenaceae</taxon>
        <taxon>Cerrena</taxon>
    </lineage>
</organism>
<proteinExistence type="predicted"/>